<dbReference type="SUPFAM" id="SSF53756">
    <property type="entry name" value="UDP-Glycosyltransferase/glycogen phosphorylase"/>
    <property type="match status" value="1"/>
</dbReference>
<dbReference type="GO" id="GO:0005789">
    <property type="term" value="C:endoplasmic reticulum membrane"/>
    <property type="evidence" value="ECO:0007669"/>
    <property type="project" value="UniProtKB-SubCell"/>
</dbReference>
<dbReference type="PANTHER" id="PTHR13036:SF0">
    <property type="entry name" value="CHITOBIOSYLDIPHOSPHODOLICHOL BETA-MANNOSYLTRANSFERASE"/>
    <property type="match status" value="1"/>
</dbReference>
<comment type="subcellular location">
    <subcellularLocation>
        <location evidence="1">Endoplasmic reticulum membrane</location>
        <topology evidence="1">Single-pass membrane protein</topology>
    </subcellularLocation>
</comment>
<evidence type="ECO:0000256" key="2">
    <source>
        <dbReference type="ARBA" id="ARBA00004922"/>
    </source>
</evidence>
<proteinExistence type="predicted"/>
<keyword evidence="6" id="KW-0256">Endoplasmic reticulum</keyword>
<keyword evidence="3" id="KW-0328">Glycosyltransferase</keyword>
<dbReference type="PANTHER" id="PTHR13036">
    <property type="entry name" value="BETA1,4 MANNOSYLTRANSFERASE"/>
    <property type="match status" value="1"/>
</dbReference>
<evidence type="ECO:0000256" key="7">
    <source>
        <dbReference type="ARBA" id="ARBA00022989"/>
    </source>
</evidence>
<name>A0A8X6F242_TRICU</name>
<comment type="caution">
    <text evidence="9">The sequence shown here is derived from an EMBL/GenBank/DDBJ whole genome shotgun (WGS) entry which is preliminary data.</text>
</comment>
<dbReference type="Pfam" id="PF13692">
    <property type="entry name" value="Glyco_trans_1_4"/>
    <property type="match status" value="1"/>
</dbReference>
<evidence type="ECO:0000256" key="5">
    <source>
        <dbReference type="ARBA" id="ARBA00022692"/>
    </source>
</evidence>
<evidence type="ECO:0000256" key="8">
    <source>
        <dbReference type="ARBA" id="ARBA00023136"/>
    </source>
</evidence>
<dbReference type="AlphaFoldDB" id="A0A8X6F242"/>
<dbReference type="Proteomes" id="UP000887116">
    <property type="component" value="Unassembled WGS sequence"/>
</dbReference>
<dbReference type="EMBL" id="BMAO01030584">
    <property type="protein sequence ID" value="GFQ68995.1"/>
    <property type="molecule type" value="Genomic_DNA"/>
</dbReference>
<dbReference type="OrthoDB" id="614844at2759"/>
<keyword evidence="5" id="KW-0812">Transmembrane</keyword>
<evidence type="ECO:0000256" key="4">
    <source>
        <dbReference type="ARBA" id="ARBA00022679"/>
    </source>
</evidence>
<comment type="pathway">
    <text evidence="2">Protein modification; protein glycosylation.</text>
</comment>
<evidence type="ECO:0000313" key="9">
    <source>
        <dbReference type="EMBL" id="GFQ68995.1"/>
    </source>
</evidence>
<keyword evidence="7" id="KW-1133">Transmembrane helix</keyword>
<dbReference type="Gene3D" id="3.40.50.2000">
    <property type="entry name" value="Glycogen Phosphorylase B"/>
    <property type="match status" value="2"/>
</dbReference>
<dbReference type="InterPro" id="IPR026051">
    <property type="entry name" value="ALG1-like"/>
</dbReference>
<evidence type="ECO:0000256" key="1">
    <source>
        <dbReference type="ARBA" id="ARBA00004389"/>
    </source>
</evidence>
<organism evidence="9 10">
    <name type="scientific">Trichonephila clavata</name>
    <name type="common">Joro spider</name>
    <name type="synonym">Nephila clavata</name>
    <dbReference type="NCBI Taxonomy" id="2740835"/>
    <lineage>
        <taxon>Eukaryota</taxon>
        <taxon>Metazoa</taxon>
        <taxon>Ecdysozoa</taxon>
        <taxon>Arthropoda</taxon>
        <taxon>Chelicerata</taxon>
        <taxon>Arachnida</taxon>
        <taxon>Araneae</taxon>
        <taxon>Araneomorphae</taxon>
        <taxon>Entelegynae</taxon>
        <taxon>Araneoidea</taxon>
        <taxon>Nephilidae</taxon>
        <taxon>Trichonephila</taxon>
    </lineage>
</organism>
<evidence type="ECO:0000256" key="6">
    <source>
        <dbReference type="ARBA" id="ARBA00022824"/>
    </source>
</evidence>
<evidence type="ECO:0000313" key="10">
    <source>
        <dbReference type="Proteomes" id="UP000887116"/>
    </source>
</evidence>
<keyword evidence="10" id="KW-1185">Reference proteome</keyword>
<keyword evidence="4" id="KW-0808">Transferase</keyword>
<protein>
    <submittedName>
        <fullName evidence="9">Chitobiosyldiphosphodolichol beta-mannosyltransferase</fullName>
    </submittedName>
</protein>
<sequence>MASRANEKRVSIVVLGDFGRSPRMQYHALSLSKHKFQVDVVAYKGSEPLQEITSSENIHLHYLKDVPKFLSNLPKSMQYILKTLWQSFYLFWAMMTIPRMGCILLQNPPAIPSLPVCWFVSVIRECFLFVDFHNYGYTVMAMNSEKKRWIVTLAEWCEKFFSRRVDKSICVTKAMKEDLNNNWNVRASVFYDCAPDIFHPISLKEKHNFFMKMSEEHKQFKSRSSENNGELTRFTKKVGNEYEMLPDRPALIVSSTSWTEDEDFSILLDALQDYELVARITGEVPDVLVCITGKGPLKSHYEELIKEREFSHVEILTLWLKFEDYPTILACADLGVSLHSSSSGLDLPMKVVDMFGCGLPVAAFAFNCIDELVTEGINGTIFEDYRQLSKQLQSLFRGFPKRRTRLHTFRENLERTSSLRWDENWNHTVAPLLREIFGRKFLLENC</sequence>
<dbReference type="GO" id="GO:0000030">
    <property type="term" value="F:mannosyltransferase activity"/>
    <property type="evidence" value="ECO:0007669"/>
    <property type="project" value="InterPro"/>
</dbReference>
<evidence type="ECO:0000256" key="3">
    <source>
        <dbReference type="ARBA" id="ARBA00022676"/>
    </source>
</evidence>
<accession>A0A8X6F242</accession>
<keyword evidence="8" id="KW-0472">Membrane</keyword>
<gene>
    <name evidence="9" type="primary">Alg1</name>
    <name evidence="9" type="ORF">TNCT_332491</name>
</gene>
<reference evidence="9" key="1">
    <citation type="submission" date="2020-07" db="EMBL/GenBank/DDBJ databases">
        <title>Multicomponent nature underlies the extraordinary mechanical properties of spider dragline silk.</title>
        <authorList>
            <person name="Kono N."/>
            <person name="Nakamura H."/>
            <person name="Mori M."/>
            <person name="Yoshida Y."/>
            <person name="Ohtoshi R."/>
            <person name="Malay A.D."/>
            <person name="Moran D.A.P."/>
            <person name="Tomita M."/>
            <person name="Numata K."/>
            <person name="Arakawa K."/>
        </authorList>
    </citation>
    <scope>NUCLEOTIDE SEQUENCE</scope>
</reference>